<evidence type="ECO:0000256" key="1">
    <source>
        <dbReference type="SAM" id="Phobius"/>
    </source>
</evidence>
<sequence>MALSPRGQQILGTVVVVFVGGFLLLAGLDHTELRCDRARGSCSYAAGLLGFERAREIPLDAIVDHRFDTHAGRAGTRGVTVLIDASGRELALGVTDEASARADYDALHAFLQGSGDGVTVATGPSWWLLGFALLCFLFGPWIVRPSGPARAAAPVDAQPRRGASAPTLALVVGVLVLVGLTASILTSRTQGSLALRCTQRCDVGGGSCMPGSEMVLTLAPGEHEVRVFNPDEPAAPIVHRVAVVRGQVTHFECAR</sequence>
<dbReference type="Proteomes" id="UP001150924">
    <property type="component" value="Unassembled WGS sequence"/>
</dbReference>
<feature type="transmembrane region" description="Helical" evidence="1">
    <location>
        <begin position="6"/>
        <end position="28"/>
    </location>
</feature>
<dbReference type="AlphaFoldDB" id="A0A9X3ESM2"/>
<gene>
    <name evidence="2" type="ORF">OV079_03830</name>
</gene>
<feature type="transmembrane region" description="Helical" evidence="1">
    <location>
        <begin position="163"/>
        <end position="186"/>
    </location>
</feature>
<keyword evidence="1" id="KW-0812">Transmembrane</keyword>
<dbReference type="RefSeq" id="WP_267766291.1">
    <property type="nucleotide sequence ID" value="NZ_JAPNKE010000002.1"/>
</dbReference>
<feature type="transmembrane region" description="Helical" evidence="1">
    <location>
        <begin position="126"/>
        <end position="143"/>
    </location>
</feature>
<accession>A0A9X3ESM2</accession>
<name>A0A9X3ESM2_9BACT</name>
<keyword evidence="1" id="KW-1133">Transmembrane helix</keyword>
<dbReference type="EMBL" id="JAPNKE010000002">
    <property type="protein sequence ID" value="MCY1004713.1"/>
    <property type="molecule type" value="Genomic_DNA"/>
</dbReference>
<keyword evidence="3" id="KW-1185">Reference proteome</keyword>
<keyword evidence="1" id="KW-0472">Membrane</keyword>
<proteinExistence type="predicted"/>
<comment type="caution">
    <text evidence="2">The sequence shown here is derived from an EMBL/GenBank/DDBJ whole genome shotgun (WGS) entry which is preliminary data.</text>
</comment>
<evidence type="ECO:0000313" key="3">
    <source>
        <dbReference type="Proteomes" id="UP001150924"/>
    </source>
</evidence>
<protein>
    <submittedName>
        <fullName evidence="2">Uncharacterized protein</fullName>
    </submittedName>
</protein>
<evidence type="ECO:0000313" key="2">
    <source>
        <dbReference type="EMBL" id="MCY1004713.1"/>
    </source>
</evidence>
<organism evidence="2 3">
    <name type="scientific">Nannocystis pusilla</name>
    <dbReference type="NCBI Taxonomy" id="889268"/>
    <lineage>
        <taxon>Bacteria</taxon>
        <taxon>Pseudomonadati</taxon>
        <taxon>Myxococcota</taxon>
        <taxon>Polyangia</taxon>
        <taxon>Nannocystales</taxon>
        <taxon>Nannocystaceae</taxon>
        <taxon>Nannocystis</taxon>
    </lineage>
</organism>
<reference evidence="2" key="1">
    <citation type="submission" date="2022-11" db="EMBL/GenBank/DDBJ databases">
        <title>Minimal conservation of predation-associated metabolite biosynthetic gene clusters underscores biosynthetic potential of Myxococcota including descriptions for ten novel species: Archangium lansinium sp. nov., Myxococcus landrumus sp. nov., Nannocystis bai.</title>
        <authorList>
            <person name="Ahearne A."/>
            <person name="Stevens C."/>
            <person name="Phillips K."/>
        </authorList>
    </citation>
    <scope>NUCLEOTIDE SEQUENCE</scope>
    <source>
        <strain evidence="2">Na p29</strain>
    </source>
</reference>